<dbReference type="InterPro" id="IPR024096">
    <property type="entry name" value="NO_sig/Golgi_transp_ligand-bd"/>
</dbReference>
<protein>
    <submittedName>
        <fullName evidence="2">4-vinyl reductase</fullName>
    </submittedName>
</protein>
<sequence>MFQDKAYRFKWADLGDIEKGRPNLGNMTNVAVYRLMHFSTREVLIENFGVEKTNQLLFQSGKLAGQEFCRNLLNVNASLSDFIAELYETLLKLKVGILRVEKSDPNSMHLVVTVSEDLECSGLPVTGATVCDYDEGFLAGVLGVYLNKEFSVKEIDCWSTGDRTCRFRINPQP</sequence>
<dbReference type="AlphaFoldDB" id="A0A0C2HT51"/>
<evidence type="ECO:0000313" key="3">
    <source>
        <dbReference type="Proteomes" id="UP000035068"/>
    </source>
</evidence>
<evidence type="ECO:0000313" key="2">
    <source>
        <dbReference type="EMBL" id="KIH75972.1"/>
    </source>
</evidence>
<dbReference type="Pfam" id="PF02830">
    <property type="entry name" value="V4R"/>
    <property type="match status" value="1"/>
</dbReference>
<accession>A0A0C2HT51</accession>
<reference evidence="2 3" key="1">
    <citation type="submission" date="2014-12" db="EMBL/GenBank/DDBJ databases">
        <title>Genomes of Geoalkalibacter ferrihydriticus and Geoalkalibacter subterraneus, two haloalkaliphilic metal-reducing members of the Geobacteraceae.</title>
        <authorList>
            <person name="Badalamenti J.P."/>
            <person name="Torres C.I."/>
            <person name="Krajmalnik-Brown R."/>
            <person name="Bond D.R."/>
        </authorList>
    </citation>
    <scope>NUCLEOTIDE SEQUENCE [LARGE SCALE GENOMIC DNA]</scope>
    <source>
        <strain evidence="2 3">DSM 17813</strain>
    </source>
</reference>
<proteinExistence type="predicted"/>
<dbReference type="EMBL" id="JWJD01000006">
    <property type="protein sequence ID" value="KIH75972.1"/>
    <property type="molecule type" value="Genomic_DNA"/>
</dbReference>
<dbReference type="RefSeq" id="WP_040100327.1">
    <property type="nucleotide sequence ID" value="NZ_JWJD01000006.1"/>
</dbReference>
<dbReference type="SMART" id="SM00989">
    <property type="entry name" value="V4R"/>
    <property type="match status" value="1"/>
</dbReference>
<name>A0A0C2HT51_9BACT</name>
<dbReference type="Gene3D" id="3.30.1380.20">
    <property type="entry name" value="Trafficking protein particle complex subunit 3"/>
    <property type="match status" value="1"/>
</dbReference>
<comment type="caution">
    <text evidence="2">The sequence shown here is derived from an EMBL/GenBank/DDBJ whole genome shotgun (WGS) entry which is preliminary data.</text>
</comment>
<dbReference type="InterPro" id="IPR004096">
    <property type="entry name" value="V4R"/>
</dbReference>
<feature type="domain" description="4-vinyl reductase 4VR" evidence="1">
    <location>
        <begin position="109"/>
        <end position="171"/>
    </location>
</feature>
<gene>
    <name evidence="2" type="ORF">GFER_13790</name>
</gene>
<keyword evidence="3" id="KW-1185">Reference proteome</keyword>
<dbReference type="PANTHER" id="PTHR35090:SF2">
    <property type="entry name" value="ARSR FAMILY TRANSCRIPTIONAL REGULATOR"/>
    <property type="match status" value="1"/>
</dbReference>
<dbReference type="Proteomes" id="UP000035068">
    <property type="component" value="Unassembled WGS sequence"/>
</dbReference>
<organism evidence="2 3">
    <name type="scientific">Geoalkalibacter ferrihydriticus DSM 17813</name>
    <dbReference type="NCBI Taxonomy" id="1121915"/>
    <lineage>
        <taxon>Bacteria</taxon>
        <taxon>Pseudomonadati</taxon>
        <taxon>Thermodesulfobacteriota</taxon>
        <taxon>Desulfuromonadia</taxon>
        <taxon>Desulfuromonadales</taxon>
        <taxon>Geoalkalibacteraceae</taxon>
        <taxon>Geoalkalibacter</taxon>
    </lineage>
</organism>
<dbReference type="PANTHER" id="PTHR35090">
    <property type="entry name" value="DNA-DIRECTED RNA POLYMERASE SUBUNIT I"/>
    <property type="match status" value="1"/>
</dbReference>
<evidence type="ECO:0000259" key="1">
    <source>
        <dbReference type="SMART" id="SM00989"/>
    </source>
</evidence>
<dbReference type="SUPFAM" id="SSF111126">
    <property type="entry name" value="Ligand-binding domain in the NO signalling and Golgi transport"/>
    <property type="match status" value="1"/>
</dbReference>